<evidence type="ECO:0000256" key="1">
    <source>
        <dbReference type="ARBA" id="ARBA00023002"/>
    </source>
</evidence>
<dbReference type="AlphaFoldDB" id="A0A418VV40"/>
<dbReference type="EMBL" id="QYUL01000002">
    <property type="protein sequence ID" value="RJF81003.1"/>
    <property type="molecule type" value="Genomic_DNA"/>
</dbReference>
<dbReference type="SUPFAM" id="SSF51905">
    <property type="entry name" value="FAD/NAD(P)-binding domain"/>
    <property type="match status" value="1"/>
</dbReference>
<dbReference type="GO" id="GO:0016491">
    <property type="term" value="F:oxidoreductase activity"/>
    <property type="evidence" value="ECO:0007669"/>
    <property type="project" value="UniProtKB-KW"/>
</dbReference>
<feature type="domain" description="FAD dependent oxidoreductase" evidence="2">
    <location>
        <begin position="16"/>
        <end position="356"/>
    </location>
</feature>
<dbReference type="Gene3D" id="3.30.9.10">
    <property type="entry name" value="D-Amino Acid Oxidase, subunit A, domain 2"/>
    <property type="match status" value="1"/>
</dbReference>
<dbReference type="OrthoDB" id="6949587at2"/>
<dbReference type="GO" id="GO:0005737">
    <property type="term" value="C:cytoplasm"/>
    <property type="evidence" value="ECO:0007669"/>
    <property type="project" value="TreeGrafter"/>
</dbReference>
<dbReference type="PANTHER" id="PTHR13847">
    <property type="entry name" value="SARCOSINE DEHYDROGENASE-RELATED"/>
    <property type="match status" value="1"/>
</dbReference>
<dbReference type="Gene3D" id="3.50.50.60">
    <property type="entry name" value="FAD/NAD(P)-binding domain"/>
    <property type="match status" value="1"/>
</dbReference>
<protein>
    <submittedName>
        <fullName evidence="3">FAD-binding oxidoreductase</fullName>
    </submittedName>
</protein>
<proteinExistence type="predicted"/>
<keyword evidence="1" id="KW-0560">Oxidoreductase</keyword>
<dbReference type="PANTHER" id="PTHR13847:SF287">
    <property type="entry name" value="FAD-DEPENDENT OXIDOREDUCTASE DOMAIN-CONTAINING PROTEIN 1"/>
    <property type="match status" value="1"/>
</dbReference>
<comment type="caution">
    <text evidence="3">The sequence shown here is derived from an EMBL/GenBank/DDBJ whole genome shotgun (WGS) entry which is preliminary data.</text>
</comment>
<evidence type="ECO:0000313" key="3">
    <source>
        <dbReference type="EMBL" id="RJF81003.1"/>
    </source>
</evidence>
<name>A0A418VV40_9PROT</name>
<gene>
    <name evidence="3" type="ORF">D3877_12280</name>
</gene>
<accession>A0A418VV40</accession>
<evidence type="ECO:0000313" key="4">
    <source>
        <dbReference type="Proteomes" id="UP000283458"/>
    </source>
</evidence>
<reference evidence="3 4" key="1">
    <citation type="submission" date="2018-09" db="EMBL/GenBank/DDBJ databases">
        <authorList>
            <person name="Zhu H."/>
        </authorList>
    </citation>
    <scope>NUCLEOTIDE SEQUENCE [LARGE SCALE GENOMIC DNA]</scope>
    <source>
        <strain evidence="3 4">K2W22B-5</strain>
    </source>
</reference>
<organism evidence="3 4">
    <name type="scientific">Azospirillum cavernae</name>
    <dbReference type="NCBI Taxonomy" id="2320860"/>
    <lineage>
        <taxon>Bacteria</taxon>
        <taxon>Pseudomonadati</taxon>
        <taxon>Pseudomonadota</taxon>
        <taxon>Alphaproteobacteria</taxon>
        <taxon>Rhodospirillales</taxon>
        <taxon>Azospirillaceae</taxon>
        <taxon>Azospirillum</taxon>
    </lineage>
</organism>
<dbReference type="Pfam" id="PF01266">
    <property type="entry name" value="DAO"/>
    <property type="match status" value="1"/>
</dbReference>
<dbReference type="SUPFAM" id="SSF54373">
    <property type="entry name" value="FAD-linked reductases, C-terminal domain"/>
    <property type="match status" value="1"/>
</dbReference>
<sequence length="382" mass="41069">MTQPNQGKANRGEDFDIVVVGGGLVGTALAWGLGQTGQKVAVLDEGDVAVRPSRGNFALVWLQGKGLGMPEYAGWTKAATDSWGGFAETLREQTGVDIAYRRPGGFMPALSDKDLEDRANAMMRLHNQPDMVRYPYEVMDRAALLKEMPFIGPEVVGGTYCPLDGHCNSLRLLRALHSGMERNGVAYRPNHRVERIDPKDDGFRLTTAGGEIRAGKVVLAAGHDSARLAPMVGLEAPVRPQRGHVIVTEKTAPFLRHPTGYVRQTDEGGVMIGDSFEEAGFDTTLQPGVSSAIAARAIRFFPLLAKLNVVRSWAALRVLSPDGFPIYEQSTIMPGAFVVTCHSGVTLASNHALVLAPLIAAGGLTDAFTVFSARRFHVPQAA</sequence>
<dbReference type="InterPro" id="IPR036188">
    <property type="entry name" value="FAD/NAD-bd_sf"/>
</dbReference>
<dbReference type="InterPro" id="IPR006076">
    <property type="entry name" value="FAD-dep_OxRdtase"/>
</dbReference>
<evidence type="ECO:0000259" key="2">
    <source>
        <dbReference type="Pfam" id="PF01266"/>
    </source>
</evidence>
<dbReference type="RefSeq" id="WP_119831093.1">
    <property type="nucleotide sequence ID" value="NZ_QYUL01000002.1"/>
</dbReference>
<dbReference type="Proteomes" id="UP000283458">
    <property type="component" value="Unassembled WGS sequence"/>
</dbReference>
<keyword evidence="4" id="KW-1185">Reference proteome</keyword>